<dbReference type="RefSeq" id="XP_025546248.1">
    <property type="nucleotide sequence ID" value="XM_025694306.1"/>
</dbReference>
<dbReference type="STRING" id="1450537.A0A395HLE0"/>
<name>A0A395HLE0_ASPHC</name>
<evidence type="ECO:0000313" key="10">
    <source>
        <dbReference type="Proteomes" id="UP000248961"/>
    </source>
</evidence>
<dbReference type="OrthoDB" id="5069333at2759"/>
<organism evidence="9 10">
    <name type="scientific">Aspergillus homomorphus (strain CBS 101889)</name>
    <dbReference type="NCBI Taxonomy" id="1450537"/>
    <lineage>
        <taxon>Eukaryota</taxon>
        <taxon>Fungi</taxon>
        <taxon>Dikarya</taxon>
        <taxon>Ascomycota</taxon>
        <taxon>Pezizomycotina</taxon>
        <taxon>Eurotiomycetes</taxon>
        <taxon>Eurotiomycetidae</taxon>
        <taxon>Eurotiales</taxon>
        <taxon>Aspergillaceae</taxon>
        <taxon>Aspergillus</taxon>
        <taxon>Aspergillus subgen. Circumdati</taxon>
    </lineage>
</organism>
<evidence type="ECO:0000256" key="1">
    <source>
        <dbReference type="ARBA" id="ARBA00004123"/>
    </source>
</evidence>
<dbReference type="GO" id="GO:0000981">
    <property type="term" value="F:DNA-binding transcription factor activity, RNA polymerase II-specific"/>
    <property type="evidence" value="ECO:0007669"/>
    <property type="project" value="InterPro"/>
</dbReference>
<dbReference type="PANTHER" id="PTHR47338">
    <property type="entry name" value="ZN(II)2CYS6 TRANSCRIPTION FACTOR (EUROFUNG)-RELATED"/>
    <property type="match status" value="1"/>
</dbReference>
<dbReference type="GO" id="GO:0008270">
    <property type="term" value="F:zinc ion binding"/>
    <property type="evidence" value="ECO:0007669"/>
    <property type="project" value="InterPro"/>
</dbReference>
<dbReference type="InterPro" id="IPR007219">
    <property type="entry name" value="XnlR_reg_dom"/>
</dbReference>
<keyword evidence="6" id="KW-0539">Nucleus</keyword>
<dbReference type="EMBL" id="KZ824340">
    <property type="protein sequence ID" value="RAL07094.1"/>
    <property type="molecule type" value="Genomic_DNA"/>
</dbReference>
<keyword evidence="4" id="KW-0238">DNA-binding</keyword>
<evidence type="ECO:0000256" key="2">
    <source>
        <dbReference type="ARBA" id="ARBA00022723"/>
    </source>
</evidence>
<dbReference type="CDD" id="cd00067">
    <property type="entry name" value="GAL4"/>
    <property type="match status" value="1"/>
</dbReference>
<dbReference type="GO" id="GO:0005634">
    <property type="term" value="C:nucleus"/>
    <property type="evidence" value="ECO:0007669"/>
    <property type="project" value="UniProtKB-SubCell"/>
</dbReference>
<evidence type="ECO:0000256" key="7">
    <source>
        <dbReference type="SAM" id="MobiDB-lite"/>
    </source>
</evidence>
<dbReference type="GeneID" id="37198595"/>
<dbReference type="CDD" id="cd12148">
    <property type="entry name" value="fungal_TF_MHR"/>
    <property type="match status" value="1"/>
</dbReference>
<evidence type="ECO:0000256" key="6">
    <source>
        <dbReference type="ARBA" id="ARBA00023242"/>
    </source>
</evidence>
<protein>
    <recommendedName>
        <fullName evidence="8">Zn(2)-C6 fungal-type domain-containing protein</fullName>
    </recommendedName>
</protein>
<dbReference type="Pfam" id="PF00172">
    <property type="entry name" value="Zn_clus"/>
    <property type="match status" value="1"/>
</dbReference>
<dbReference type="Gene3D" id="4.10.240.10">
    <property type="entry name" value="Zn(2)-C6 fungal-type DNA-binding domain"/>
    <property type="match status" value="1"/>
</dbReference>
<dbReference type="AlphaFoldDB" id="A0A395HLE0"/>
<evidence type="ECO:0000256" key="3">
    <source>
        <dbReference type="ARBA" id="ARBA00023015"/>
    </source>
</evidence>
<keyword evidence="5" id="KW-0804">Transcription</keyword>
<dbReference type="InterPro" id="IPR050815">
    <property type="entry name" value="TF_fung"/>
</dbReference>
<sequence>MVKKPSLRRSCAYCRARKIACSGGRICTACRDRSIECVYDLETAKGRRPRPKKTTTSAQPTSTAGSAGQNSRMLEEGQTGEEVRPNSTTSPNTNLGVELDAMFRENFSDGPTAPAPSNLFHDRVATFNRRLASGRVSGVQGQGRPSVPVGSLSYAGFLALLMQDLVETVVGKFGVLGCHPFFGVGERYFRACMLLDSSRTMFDHPSPSIESDVLAEYTPHLIAQYLEVWFGNHPLSILISKSLLLRDLRSRAANRVLLAILLADAHHFTDDSDKGDVLLRWAISQLPSISSDKAKPELSTAQIALLLGWYHVCRGSSRRALCYTGYACRVITKLKSQLHESPVTRQPHAHINGIDQGVVEAELIHNICWVVLALTVWSFLQMDMPLADILPARLMQTLPASSEPESSILQLDRATCNLSTLKPQLSSLQSIWLLAHITSLSTHLYALYPPPPRTPPAPQPWQQRIQRQLNNLLHRGRSLPQVCTDAREALRNVIAIVEQESIEECGRAGLLASYQAVALHLLFPRDTLQTLGLTEQLIQDLVTTMQDLEQLFPAIQATARHDPVASTRSPSLHFYILGLDALGRALIHVLTLWDRAPKAEQQAWRDRLIGLLEGAQAMQDLFKRDTLLQDHRWRLVKRLLKTACRGLGEVVAGCPALSSQSSSAGGMGLITDIPNNESMPSPQIAQDTDPSWAEWLQDSATVQGEGLQDSVPSQGEAAIDPPGFSFGFDFASLIADPVPSWP</sequence>
<accession>A0A395HLE0</accession>
<keyword evidence="10" id="KW-1185">Reference proteome</keyword>
<gene>
    <name evidence="9" type="ORF">BO97DRAFT_400720</name>
</gene>
<dbReference type="Pfam" id="PF04082">
    <property type="entry name" value="Fungal_trans"/>
    <property type="match status" value="1"/>
</dbReference>
<feature type="region of interest" description="Disordered" evidence="7">
    <location>
        <begin position="45"/>
        <end position="94"/>
    </location>
</feature>
<dbReference type="GO" id="GO:0009893">
    <property type="term" value="P:positive regulation of metabolic process"/>
    <property type="evidence" value="ECO:0007669"/>
    <property type="project" value="UniProtKB-ARBA"/>
</dbReference>
<dbReference type="PROSITE" id="PS50048">
    <property type="entry name" value="ZN2_CY6_FUNGAL_2"/>
    <property type="match status" value="1"/>
</dbReference>
<dbReference type="Proteomes" id="UP000248961">
    <property type="component" value="Unassembled WGS sequence"/>
</dbReference>
<reference evidence="9 10" key="1">
    <citation type="submission" date="2018-02" db="EMBL/GenBank/DDBJ databases">
        <title>The genomes of Aspergillus section Nigri reveals drivers in fungal speciation.</title>
        <authorList>
            <consortium name="DOE Joint Genome Institute"/>
            <person name="Vesth T.C."/>
            <person name="Nybo J."/>
            <person name="Theobald S."/>
            <person name="Brandl J."/>
            <person name="Frisvad J.C."/>
            <person name="Nielsen K.F."/>
            <person name="Lyhne E.K."/>
            <person name="Kogle M.E."/>
            <person name="Kuo A."/>
            <person name="Riley R."/>
            <person name="Clum A."/>
            <person name="Nolan M."/>
            <person name="Lipzen A."/>
            <person name="Salamov A."/>
            <person name="Henrissat B."/>
            <person name="Wiebenga A."/>
            <person name="De vries R.P."/>
            <person name="Grigoriev I.V."/>
            <person name="Mortensen U.H."/>
            <person name="Andersen M.R."/>
            <person name="Baker S.E."/>
        </authorList>
    </citation>
    <scope>NUCLEOTIDE SEQUENCE [LARGE SCALE GENOMIC DNA]</scope>
    <source>
        <strain evidence="9 10">CBS 101889</strain>
    </source>
</reference>
<evidence type="ECO:0000313" key="9">
    <source>
        <dbReference type="EMBL" id="RAL07094.1"/>
    </source>
</evidence>
<comment type="subcellular location">
    <subcellularLocation>
        <location evidence="1">Nucleus</location>
    </subcellularLocation>
</comment>
<dbReference type="SMART" id="SM00066">
    <property type="entry name" value="GAL4"/>
    <property type="match status" value="1"/>
</dbReference>
<keyword evidence="2" id="KW-0479">Metal-binding</keyword>
<dbReference type="SUPFAM" id="SSF57701">
    <property type="entry name" value="Zn2/Cys6 DNA-binding domain"/>
    <property type="match status" value="1"/>
</dbReference>
<feature type="domain" description="Zn(2)-C6 fungal-type" evidence="8">
    <location>
        <begin position="10"/>
        <end position="39"/>
    </location>
</feature>
<evidence type="ECO:0000259" key="8">
    <source>
        <dbReference type="PROSITE" id="PS50048"/>
    </source>
</evidence>
<dbReference type="GO" id="GO:0003677">
    <property type="term" value="F:DNA binding"/>
    <property type="evidence" value="ECO:0007669"/>
    <property type="project" value="UniProtKB-KW"/>
</dbReference>
<keyword evidence="3" id="KW-0805">Transcription regulation</keyword>
<dbReference type="PANTHER" id="PTHR47338:SF5">
    <property type="entry name" value="ZN(II)2CYS6 TRANSCRIPTION FACTOR (EUROFUNG)"/>
    <property type="match status" value="1"/>
</dbReference>
<feature type="compositionally biased region" description="Polar residues" evidence="7">
    <location>
        <begin position="54"/>
        <end position="72"/>
    </location>
</feature>
<dbReference type="PROSITE" id="PS00463">
    <property type="entry name" value="ZN2_CY6_FUNGAL_1"/>
    <property type="match status" value="1"/>
</dbReference>
<dbReference type="VEuPathDB" id="FungiDB:BO97DRAFT_400720"/>
<proteinExistence type="predicted"/>
<evidence type="ECO:0000256" key="5">
    <source>
        <dbReference type="ARBA" id="ARBA00023163"/>
    </source>
</evidence>
<dbReference type="InterPro" id="IPR036864">
    <property type="entry name" value="Zn2-C6_fun-type_DNA-bd_sf"/>
</dbReference>
<evidence type="ECO:0000256" key="4">
    <source>
        <dbReference type="ARBA" id="ARBA00023125"/>
    </source>
</evidence>
<dbReference type="InterPro" id="IPR001138">
    <property type="entry name" value="Zn2Cys6_DnaBD"/>
</dbReference>
<feature type="compositionally biased region" description="Polar residues" evidence="7">
    <location>
        <begin position="85"/>
        <end position="94"/>
    </location>
</feature>